<evidence type="ECO:0000313" key="2">
    <source>
        <dbReference type="EMBL" id="SFV29422.1"/>
    </source>
</evidence>
<dbReference type="EMBL" id="FPCH01000001">
    <property type="protein sequence ID" value="SFV29422.1"/>
    <property type="molecule type" value="Genomic_DNA"/>
</dbReference>
<gene>
    <name evidence="2" type="ORF">SAMN04488557_1248</name>
</gene>
<dbReference type="InterPro" id="IPR001650">
    <property type="entry name" value="Helicase_C-like"/>
</dbReference>
<dbReference type="OrthoDB" id="9814088at2"/>
<dbReference type="SUPFAM" id="SSF52540">
    <property type="entry name" value="P-loop containing nucleoside triphosphate hydrolases"/>
    <property type="match status" value="2"/>
</dbReference>
<keyword evidence="2" id="KW-0067">ATP-binding</keyword>
<dbReference type="InterPro" id="IPR027417">
    <property type="entry name" value="P-loop_NTPase"/>
</dbReference>
<organism evidence="2 3">
    <name type="scientific">Hyphomicrobium facile</name>
    <dbReference type="NCBI Taxonomy" id="51670"/>
    <lineage>
        <taxon>Bacteria</taxon>
        <taxon>Pseudomonadati</taxon>
        <taxon>Pseudomonadota</taxon>
        <taxon>Alphaproteobacteria</taxon>
        <taxon>Hyphomicrobiales</taxon>
        <taxon>Hyphomicrobiaceae</taxon>
        <taxon>Hyphomicrobium</taxon>
    </lineage>
</organism>
<dbReference type="AlphaFoldDB" id="A0A1I7N448"/>
<dbReference type="Proteomes" id="UP000199423">
    <property type="component" value="Unassembled WGS sequence"/>
</dbReference>
<evidence type="ECO:0000313" key="3">
    <source>
        <dbReference type="Proteomes" id="UP000199423"/>
    </source>
</evidence>
<dbReference type="STRING" id="51670.SAMN04488557_1248"/>
<dbReference type="GO" id="GO:0004386">
    <property type="term" value="F:helicase activity"/>
    <property type="evidence" value="ECO:0007669"/>
    <property type="project" value="UniProtKB-KW"/>
</dbReference>
<reference evidence="3" key="1">
    <citation type="submission" date="2016-10" db="EMBL/GenBank/DDBJ databases">
        <authorList>
            <person name="Varghese N."/>
            <person name="Submissions S."/>
        </authorList>
    </citation>
    <scope>NUCLEOTIDE SEQUENCE [LARGE SCALE GENOMIC DNA]</scope>
    <source>
        <strain evidence="3">DSM 1565</strain>
    </source>
</reference>
<keyword evidence="3" id="KW-1185">Reference proteome</keyword>
<evidence type="ECO:0000259" key="1">
    <source>
        <dbReference type="SMART" id="SM00490"/>
    </source>
</evidence>
<dbReference type="Pfam" id="PF00271">
    <property type="entry name" value="Helicase_C"/>
    <property type="match status" value="1"/>
</dbReference>
<dbReference type="Gene3D" id="3.40.50.300">
    <property type="entry name" value="P-loop containing nucleotide triphosphate hydrolases"/>
    <property type="match status" value="2"/>
</dbReference>
<keyword evidence="2" id="KW-0347">Helicase</keyword>
<proteinExistence type="predicted"/>
<dbReference type="SMART" id="SM00490">
    <property type="entry name" value="HELICc"/>
    <property type="match status" value="1"/>
</dbReference>
<sequence>MWHDPASTLAKLKDFQRATVDYAFARLYEEGSSARFLVADEVGLGKTLIAKGVIAKAISHLSRTQHQINILYVCSNADIARQNIKRMRIPQLADAAQATRLTLLPLELKMMAANRVNFIALTPSTSFEQSKGGGRYDERVLLYALLDEVWQFNGRKAALHVLRNQAGADRFQAHLARFDHDRVNPEIRTHFTTTLEQSIAQDRKRKAADLKRRFDALCEVFARSNSRPTVEEAQERTRWLGDMRQLLARVCLTSIRPDLIILDEFQRFSHLLKDDNEAGDLARDLFQSNQELGARVLLLSATPYRALSLHHETGDDHYSDFLSTLRFLENGTSDEIEELLADYRAALVDVMQPNGMSKLTTAVRALEARLRRTIARTERNTFPGSPRMLREVSPPNVPLKEHDVRGYLGAQAIADLIEEGDIVEYWKSSPYLFNFMDDYKLKKSFKAWDQQRELIELVRRHGDCFIDAARLANYQQIDPANARLRGLVEETVGRGMWRLLWLPPSLRHYDLDGPYSAPELQNVTKRLVFSAWHMVPRALASMLSYEAERQMMRATAPRSKVTQDDRLKQRGLLRFSYSAGRPSGLPFLLLVYPSLTLATACDPLALAAAEVVSAAEMRDRLARKVSELLSTLEIVADHAGPADERWYWLAPMLLDEAQYSVASSAWWTNSALAKTWGLSKSNDEAEDDGRWADHVHFARDTIAAVRSGATMLGRKPDDLCEVLALSASSGPATAALRAFSRRGGGCSMEGVSVREAAGRVGHAFLSLFNHPEVIELVRAVMTDEPYWKMALAYAHAGGLQAVLDEYAHLLQEGSETSDRSAGEVARSLSNAIIEALTIRTANITIDAISAPPYTRSVQVKPERLRNRFAMRFGDQQSDEETGALDDSGVTRKERVRAAFNSPFWPFVLASTSVGQEGLDFHHYCHAITHWNLPSNPVDLEQREGRVHRYKGHAIRKNVATAHGLAALRAAGPDVWHTAFDIAARERGPGRNDLEPYWLFAGDAHIERHVPALPFSRDAARLHDLRRALAIYRMVFGQSQQEDLIAYLLKEIPEQEREPIVAELQINLSPMRVRA</sequence>
<dbReference type="RefSeq" id="WP_092865546.1">
    <property type="nucleotide sequence ID" value="NZ_FPCH01000001.1"/>
</dbReference>
<name>A0A1I7N448_9HYPH</name>
<feature type="domain" description="Helicase C-terminal" evidence="1">
    <location>
        <begin position="862"/>
        <end position="950"/>
    </location>
</feature>
<keyword evidence="2" id="KW-0547">Nucleotide-binding</keyword>
<accession>A0A1I7N448</accession>
<keyword evidence="2" id="KW-0378">Hydrolase</keyword>
<protein>
    <submittedName>
        <fullName evidence="2">Helicase conserved C-terminal domain-containing protein</fullName>
    </submittedName>
</protein>